<gene>
    <name evidence="2" type="ORF">SAMN02745194_03590</name>
</gene>
<protein>
    <submittedName>
        <fullName evidence="2">Glutathione S-transferase</fullName>
    </submittedName>
</protein>
<dbReference type="Pfam" id="PF13409">
    <property type="entry name" value="GST_N_2"/>
    <property type="match status" value="1"/>
</dbReference>
<dbReference type="EMBL" id="FQZF01000023">
    <property type="protein sequence ID" value="SHJ86989.1"/>
    <property type="molecule type" value="Genomic_DNA"/>
</dbReference>
<dbReference type="CDD" id="cd03205">
    <property type="entry name" value="GST_C_6"/>
    <property type="match status" value="1"/>
</dbReference>
<name>A0A1M6MUD3_9PROT</name>
<dbReference type="STRING" id="198092.SAMN02745194_03590"/>
<dbReference type="SUPFAM" id="SSF52833">
    <property type="entry name" value="Thioredoxin-like"/>
    <property type="match status" value="1"/>
</dbReference>
<dbReference type="InterPro" id="IPR036249">
    <property type="entry name" value="Thioredoxin-like_sf"/>
</dbReference>
<dbReference type="Pfam" id="PF13410">
    <property type="entry name" value="GST_C_2"/>
    <property type="match status" value="1"/>
</dbReference>
<dbReference type="AlphaFoldDB" id="A0A1M6MUD3"/>
<keyword evidence="3" id="KW-1185">Reference proteome</keyword>
<reference evidence="2 3" key="1">
    <citation type="submission" date="2016-11" db="EMBL/GenBank/DDBJ databases">
        <authorList>
            <person name="Jaros S."/>
            <person name="Januszkiewicz K."/>
            <person name="Wedrychowicz H."/>
        </authorList>
    </citation>
    <scope>NUCLEOTIDE SEQUENCE [LARGE SCALE GENOMIC DNA]</scope>
    <source>
        <strain evidence="2 3">DSM 14916</strain>
    </source>
</reference>
<dbReference type="Proteomes" id="UP000184387">
    <property type="component" value="Unassembled WGS sequence"/>
</dbReference>
<dbReference type="GO" id="GO:0016740">
    <property type="term" value="F:transferase activity"/>
    <property type="evidence" value="ECO:0007669"/>
    <property type="project" value="UniProtKB-KW"/>
</dbReference>
<dbReference type="RefSeq" id="WP_073137231.1">
    <property type="nucleotide sequence ID" value="NZ_FQZF01000023.1"/>
</dbReference>
<dbReference type="InterPro" id="IPR036282">
    <property type="entry name" value="Glutathione-S-Trfase_C_sf"/>
</dbReference>
<evidence type="ECO:0000313" key="3">
    <source>
        <dbReference type="Proteomes" id="UP000184387"/>
    </source>
</evidence>
<proteinExistence type="predicted"/>
<dbReference type="Gene3D" id="1.20.1050.10">
    <property type="match status" value="1"/>
</dbReference>
<dbReference type="Gene3D" id="3.40.30.10">
    <property type="entry name" value="Glutaredoxin"/>
    <property type="match status" value="1"/>
</dbReference>
<feature type="domain" description="GST N-terminal" evidence="1">
    <location>
        <begin position="1"/>
        <end position="82"/>
    </location>
</feature>
<dbReference type="PROSITE" id="PS50404">
    <property type="entry name" value="GST_NTER"/>
    <property type="match status" value="1"/>
</dbReference>
<keyword evidence="2" id="KW-0808">Transferase</keyword>
<accession>A0A1M6MUD3</accession>
<organism evidence="2 3">
    <name type="scientific">Muricoccus roseus</name>
    <dbReference type="NCBI Taxonomy" id="198092"/>
    <lineage>
        <taxon>Bacteria</taxon>
        <taxon>Pseudomonadati</taxon>
        <taxon>Pseudomonadota</taxon>
        <taxon>Alphaproteobacteria</taxon>
        <taxon>Acetobacterales</taxon>
        <taxon>Roseomonadaceae</taxon>
        <taxon>Muricoccus</taxon>
    </lineage>
</organism>
<dbReference type="OrthoDB" id="9795329at2"/>
<dbReference type="SUPFAM" id="SSF47616">
    <property type="entry name" value="GST C-terminal domain-like"/>
    <property type="match status" value="1"/>
</dbReference>
<dbReference type="InterPro" id="IPR004045">
    <property type="entry name" value="Glutathione_S-Trfase_N"/>
</dbReference>
<evidence type="ECO:0000313" key="2">
    <source>
        <dbReference type="EMBL" id="SHJ86989.1"/>
    </source>
</evidence>
<evidence type="ECO:0000259" key="1">
    <source>
        <dbReference type="PROSITE" id="PS50404"/>
    </source>
</evidence>
<sequence>MKLHWSPRSPFVRKVMIAAHELGLADRIRTVRTVVRMGKPNEALLPDNPLSKIPTLVLDDGRVLFDSLTIIEYLDHLAGGRLFPAGEARFGALTRHALGNGFLDLLILFRNERDKPAERQTAEWLESFAAKVRATLDHLEREAPALSAAPFDVGHVAIGCALSYLDFRFADLPWREGRPGIAAWHAGFAARPSARATEAVDD</sequence>